<sequence>MFKINPLKALLVGVAACVATSAYAYDVTKMTWKEIEDQAKKEGTVSFAVWYLQPGWREFVKGFEDKYGIKVRIPEGTLDGNRNKLIAESKREKGKLDVIALGASNIKIFSPEKVLLKLDVLPEIESLKTESEGFDSEGYAVTFWGNQTGMAYDPARIEEKDLPQSFADLTQYIQNNPKSFGVNDPNGGGSGGRFIEAAIRSYSGEPKGKKLSSSVTQKWQKTWDWFNQNEEQMVITASNADSLTRINDGEIVIAPAWEDHLAGLQKRGAITSRLKFYIPEFGMSGGANFAAIAKNSQRKAASVLFLHWLTSAETQSALNAKFGVAPQHPKADSSQALVSQEMRSRSTLPFNAVYGKEMSKQFTQKVLMK</sequence>
<dbReference type="PANTHER" id="PTHR42779:SF1">
    <property type="entry name" value="PROTEIN YNJB"/>
    <property type="match status" value="1"/>
</dbReference>
<dbReference type="SUPFAM" id="SSF53850">
    <property type="entry name" value="Periplasmic binding protein-like II"/>
    <property type="match status" value="1"/>
</dbReference>
<keyword evidence="1" id="KW-0732">Signal</keyword>
<protein>
    <submittedName>
        <fullName evidence="2">ABC-type transport system, periplasmic component</fullName>
    </submittedName>
</protein>
<dbReference type="Proteomes" id="UP000018211">
    <property type="component" value="Unassembled WGS sequence"/>
</dbReference>
<dbReference type="PANTHER" id="PTHR42779">
    <property type="entry name" value="PROTEIN YNJB"/>
    <property type="match status" value="1"/>
</dbReference>
<proteinExistence type="predicted"/>
<dbReference type="EMBL" id="CAOF01000189">
    <property type="protein sequence ID" value="CCO49884.1"/>
    <property type="molecule type" value="Genomic_DNA"/>
</dbReference>
<accession>A0AAV2VZ33</accession>
<evidence type="ECO:0000313" key="2">
    <source>
        <dbReference type="EMBL" id="CCO49884.1"/>
    </source>
</evidence>
<reference evidence="2 3" key="1">
    <citation type="journal article" date="2013" name="ISME J.">
        <title>Comparative genomics of pathogenic lineages of Vibrio nigripulchritudo identifies virulence-associated traits.</title>
        <authorList>
            <person name="Goudenege D."/>
            <person name="Labreuche Y."/>
            <person name="Krin E."/>
            <person name="Ansquer D."/>
            <person name="Mangenot S."/>
            <person name="Calteau A."/>
            <person name="Medigue C."/>
            <person name="Mazel D."/>
            <person name="Polz M.F."/>
            <person name="Le Roux F."/>
        </authorList>
    </citation>
    <scope>NUCLEOTIDE SEQUENCE [LARGE SCALE GENOMIC DNA]</scope>
    <source>
        <strain evidence="2 3">SOn1</strain>
    </source>
</reference>
<dbReference type="Gene3D" id="3.40.190.10">
    <property type="entry name" value="Periplasmic binding protein-like II"/>
    <property type="match status" value="2"/>
</dbReference>
<dbReference type="Pfam" id="PF13416">
    <property type="entry name" value="SBP_bac_8"/>
    <property type="match status" value="1"/>
</dbReference>
<feature type="chain" id="PRO_5043774671" evidence="1">
    <location>
        <begin position="25"/>
        <end position="369"/>
    </location>
</feature>
<evidence type="ECO:0000256" key="1">
    <source>
        <dbReference type="SAM" id="SignalP"/>
    </source>
</evidence>
<organism evidence="2 3">
    <name type="scientific">Vibrio nigripulchritudo SOn1</name>
    <dbReference type="NCBI Taxonomy" id="1238450"/>
    <lineage>
        <taxon>Bacteria</taxon>
        <taxon>Pseudomonadati</taxon>
        <taxon>Pseudomonadota</taxon>
        <taxon>Gammaproteobacteria</taxon>
        <taxon>Vibrionales</taxon>
        <taxon>Vibrionaceae</taxon>
        <taxon>Vibrio</taxon>
    </lineage>
</organism>
<gene>
    <name evidence="2" type="ORF">VIBNISOn1_920019</name>
</gene>
<dbReference type="RefSeq" id="WP_022613888.1">
    <property type="nucleotide sequence ID" value="NZ_LK391965.1"/>
</dbReference>
<feature type="signal peptide" evidence="1">
    <location>
        <begin position="1"/>
        <end position="24"/>
    </location>
</feature>
<dbReference type="InterPro" id="IPR006059">
    <property type="entry name" value="SBP"/>
</dbReference>
<dbReference type="AlphaFoldDB" id="A0AAV2VZ33"/>
<evidence type="ECO:0000313" key="3">
    <source>
        <dbReference type="Proteomes" id="UP000018211"/>
    </source>
</evidence>
<comment type="caution">
    <text evidence="2">The sequence shown here is derived from an EMBL/GenBank/DDBJ whole genome shotgun (WGS) entry which is preliminary data.</text>
</comment>
<name>A0AAV2VZ33_9VIBR</name>